<dbReference type="EMBL" id="UGSB01000001">
    <property type="protein sequence ID" value="SUA55523.1"/>
    <property type="molecule type" value="Genomic_DNA"/>
</dbReference>
<name>A0A378XHA6_9BURK</name>
<organism evidence="2 3">
    <name type="scientific">Oligella ureolytica</name>
    <dbReference type="NCBI Taxonomy" id="90244"/>
    <lineage>
        <taxon>Bacteria</taxon>
        <taxon>Pseudomonadati</taxon>
        <taxon>Pseudomonadota</taxon>
        <taxon>Betaproteobacteria</taxon>
        <taxon>Burkholderiales</taxon>
        <taxon>Alcaligenaceae</taxon>
        <taxon>Oligella</taxon>
    </lineage>
</organism>
<dbReference type="AlphaFoldDB" id="A0A378XHA6"/>
<evidence type="ECO:0000313" key="1">
    <source>
        <dbReference type="EMBL" id="QPT39288.1"/>
    </source>
</evidence>
<evidence type="ECO:0000313" key="2">
    <source>
        <dbReference type="EMBL" id="SUA55523.1"/>
    </source>
</evidence>
<dbReference type="STRING" id="1122619.GCA_000373745_01957"/>
<accession>A0A378XHA6</accession>
<dbReference type="Proteomes" id="UP000594903">
    <property type="component" value="Chromosome"/>
</dbReference>
<protein>
    <submittedName>
        <fullName evidence="2">Quorum-sensing regulator protein F</fullName>
    </submittedName>
</protein>
<dbReference type="SUPFAM" id="SSF46689">
    <property type="entry name" value="Homeodomain-like"/>
    <property type="match status" value="1"/>
</dbReference>
<dbReference type="Gene3D" id="1.10.10.60">
    <property type="entry name" value="Homeodomain-like"/>
    <property type="match status" value="1"/>
</dbReference>
<dbReference type="InterPro" id="IPR009057">
    <property type="entry name" value="Homeodomain-like_sf"/>
</dbReference>
<proteinExistence type="predicted"/>
<sequence length="274" mass="31845">MKQVLDCAILHFGQQLDPGAVTQLSEVQHKLKHRRLRCHELDLSERLMISDELLFREDDRQFLLMQLLRYDVAVFILSTETLSLARRFLFYLHCAEELNKGFCPMIALATGVQSVAMIDLMRLGLSDFMHSPVDHDELRVRLFASVNKPLLRLPTESEVVDPPRQSSSATAMSYFPQHEPKREFFEGLLRDVEQQTGHYAFAFSDSQAVYFAESFKEAKQNVVDRFEHGYLSYMLRSTNGNIAQAAILAKKNRRSFWELMRKHKIDAEEFRPEL</sequence>
<reference evidence="1 4" key="2">
    <citation type="submission" date="2020-12" db="EMBL/GenBank/DDBJ databases">
        <title>FDA dAtabase for Regulatory Grade micrObial Sequences (FDA-ARGOS): Supporting development and validation of Infectious Disease Dx tests.</title>
        <authorList>
            <person name="Sproer C."/>
            <person name="Gronow S."/>
            <person name="Severitt S."/>
            <person name="Schroder I."/>
            <person name="Tallon L."/>
            <person name="Sadzewicz L."/>
            <person name="Zhao X."/>
            <person name="Boylan J."/>
            <person name="Ott S."/>
            <person name="Bowen H."/>
            <person name="Vavikolanu K."/>
            <person name="Mehta A."/>
            <person name="Aluvathingal J."/>
            <person name="Nadendla S."/>
            <person name="Lowell S."/>
            <person name="Myers T."/>
            <person name="Yan Y."/>
            <person name="Sichtig H."/>
        </authorList>
    </citation>
    <scope>NUCLEOTIDE SEQUENCE [LARGE SCALE GENOMIC DNA]</scope>
    <source>
        <strain evidence="1 4">FDAARGOS_872</strain>
    </source>
</reference>
<dbReference type="Proteomes" id="UP000254603">
    <property type="component" value="Unassembled WGS sequence"/>
</dbReference>
<reference evidence="2 3" key="1">
    <citation type="submission" date="2018-06" db="EMBL/GenBank/DDBJ databases">
        <authorList>
            <consortium name="Pathogen Informatics"/>
            <person name="Doyle S."/>
        </authorList>
    </citation>
    <scope>NUCLEOTIDE SEQUENCE [LARGE SCALE GENOMIC DNA]</scope>
    <source>
        <strain evidence="2 3">NCTC11997</strain>
    </source>
</reference>
<gene>
    <name evidence="2" type="primary">qseF</name>
    <name evidence="1" type="ORF">I6G29_08890</name>
    <name evidence="2" type="ORF">NCTC11997_01842</name>
</gene>
<keyword evidence="4" id="KW-1185">Reference proteome</keyword>
<dbReference type="RefSeq" id="WP_018575136.1">
    <property type="nucleotide sequence ID" value="NZ_CP065725.1"/>
</dbReference>
<evidence type="ECO:0000313" key="3">
    <source>
        <dbReference type="Proteomes" id="UP000254603"/>
    </source>
</evidence>
<dbReference type="OrthoDB" id="8687324at2"/>
<dbReference type="EMBL" id="CP065725">
    <property type="protein sequence ID" value="QPT39288.1"/>
    <property type="molecule type" value="Genomic_DNA"/>
</dbReference>
<evidence type="ECO:0000313" key="4">
    <source>
        <dbReference type="Proteomes" id="UP000594903"/>
    </source>
</evidence>